<accession>A0A0U1P0K0</accession>
<protein>
    <recommendedName>
        <fullName evidence="1">DUF4397 domain-containing protein</fullName>
    </recommendedName>
</protein>
<evidence type="ECO:0000259" key="1">
    <source>
        <dbReference type="Pfam" id="PF14344"/>
    </source>
</evidence>
<evidence type="ECO:0000313" key="2">
    <source>
        <dbReference type="EMBL" id="CRK83810.1"/>
    </source>
</evidence>
<dbReference type="RefSeq" id="WP_090636874.1">
    <property type="nucleotide sequence ID" value="NZ_CVRB01000004.1"/>
</dbReference>
<gene>
    <name evidence="2" type="ORF">BN000_03804</name>
</gene>
<sequence>MSEKRTYSDYLQKAALYDLLGQFNKYSNPNLHMKYYWKHLKYMNKANRSMRILAQSMQEEAKVRFLHTSYDAPNIDIYINGNRMVKDLPFKQVSNVLPFKPGKYHIDIYPTGNMTDSFLNKNISVEPGKSYTFAAIDHVKKMRLLSFQDQPGVPINEAKLRFIHLSPDSNAIDIAVKDRDVFFPNVPYKRATDYLGVTPMTVDLEVRESGTKNVILPLPKIRFKANETYSIVLVGLNKEKPKLQAIILINPSTGSSNGA</sequence>
<reference evidence="3" key="1">
    <citation type="submission" date="2015-05" db="EMBL/GenBank/DDBJ databases">
        <authorList>
            <person name="Urmite Genomes"/>
        </authorList>
    </citation>
    <scope>NUCLEOTIDE SEQUENCE [LARGE SCALE GENOMIC DNA]</scope>
    <source>
        <strain evidence="3">LF1</strain>
    </source>
</reference>
<dbReference type="OrthoDB" id="9783299at2"/>
<dbReference type="Pfam" id="PF14344">
    <property type="entry name" value="DUF4397"/>
    <property type="match status" value="1"/>
</dbReference>
<keyword evidence="3" id="KW-1185">Reference proteome</keyword>
<evidence type="ECO:0000313" key="3">
    <source>
        <dbReference type="Proteomes" id="UP000199087"/>
    </source>
</evidence>
<name>A0A0U1P0K0_9BACI</name>
<dbReference type="STRING" id="1499688.BN000_03804"/>
<dbReference type="InterPro" id="IPR025510">
    <property type="entry name" value="DUF4397"/>
</dbReference>
<proteinExistence type="predicted"/>
<feature type="domain" description="DUF4397" evidence="1">
    <location>
        <begin position="61"/>
        <end position="175"/>
    </location>
</feature>
<dbReference type="EMBL" id="CVRB01000004">
    <property type="protein sequence ID" value="CRK83810.1"/>
    <property type="molecule type" value="Genomic_DNA"/>
</dbReference>
<dbReference type="AlphaFoldDB" id="A0A0U1P0K0"/>
<dbReference type="Proteomes" id="UP000199087">
    <property type="component" value="Unassembled WGS sequence"/>
</dbReference>
<organism evidence="2 3">
    <name type="scientific">Neobacillus massiliamazoniensis</name>
    <dbReference type="NCBI Taxonomy" id="1499688"/>
    <lineage>
        <taxon>Bacteria</taxon>
        <taxon>Bacillati</taxon>
        <taxon>Bacillota</taxon>
        <taxon>Bacilli</taxon>
        <taxon>Bacillales</taxon>
        <taxon>Bacillaceae</taxon>
        <taxon>Neobacillus</taxon>
    </lineage>
</organism>